<dbReference type="PANTHER" id="PTHR34477:SF1">
    <property type="entry name" value="UPF0213 PROTEIN YHBQ"/>
    <property type="match status" value="1"/>
</dbReference>
<organism evidence="4 5">
    <name type="scientific">Algoriphagus faecimaris</name>
    <dbReference type="NCBI Taxonomy" id="686796"/>
    <lineage>
        <taxon>Bacteria</taxon>
        <taxon>Pseudomonadati</taxon>
        <taxon>Bacteroidota</taxon>
        <taxon>Cytophagia</taxon>
        <taxon>Cytophagales</taxon>
        <taxon>Cyclobacteriaceae</taxon>
        <taxon>Algoriphagus</taxon>
    </lineage>
</organism>
<dbReference type="Gene3D" id="3.40.1440.10">
    <property type="entry name" value="GIY-YIG endonuclease"/>
    <property type="match status" value="1"/>
</dbReference>
<comment type="similarity">
    <text evidence="1">Belongs to the UPF0213 family.</text>
</comment>
<dbReference type="InterPro" id="IPR035901">
    <property type="entry name" value="GIY-YIG_endonuc_sf"/>
</dbReference>
<keyword evidence="2" id="KW-1133">Transmembrane helix</keyword>
<evidence type="ECO:0000256" key="2">
    <source>
        <dbReference type="SAM" id="Phobius"/>
    </source>
</evidence>
<dbReference type="PANTHER" id="PTHR34477">
    <property type="entry name" value="UPF0213 PROTEIN YHBQ"/>
    <property type="match status" value="1"/>
</dbReference>
<sequence length="119" mass="14068">MEAQKPCINTVLFAFYDMTFFIYVLYSQSINRFYVGHSEDPFRRLTEHNFGKHFKSTTHGRPWILKAVFEVKGERGDALKIEKFIKKQKSRALIEKLIDSNFTPQDFLAQLVRVPHVRD</sequence>
<protein>
    <submittedName>
        <fullName evidence="4">Predicted endonuclease, GIY-YIG superfamily</fullName>
    </submittedName>
</protein>
<dbReference type="STRING" id="686796.SAMN04488104_10123"/>
<proteinExistence type="inferred from homology"/>
<reference evidence="5" key="1">
    <citation type="submission" date="2016-10" db="EMBL/GenBank/DDBJ databases">
        <authorList>
            <person name="Varghese N."/>
            <person name="Submissions S."/>
        </authorList>
    </citation>
    <scope>NUCLEOTIDE SEQUENCE [LARGE SCALE GENOMIC DNA]</scope>
    <source>
        <strain evidence="5">DSM 23095</strain>
    </source>
</reference>
<dbReference type="PROSITE" id="PS50164">
    <property type="entry name" value="GIY_YIG"/>
    <property type="match status" value="1"/>
</dbReference>
<keyword evidence="4" id="KW-0255">Endonuclease</keyword>
<keyword evidence="5" id="KW-1185">Reference proteome</keyword>
<evidence type="ECO:0000259" key="3">
    <source>
        <dbReference type="PROSITE" id="PS50164"/>
    </source>
</evidence>
<feature type="transmembrane region" description="Helical" evidence="2">
    <location>
        <begin position="7"/>
        <end position="26"/>
    </location>
</feature>
<dbReference type="Proteomes" id="UP000199060">
    <property type="component" value="Unassembled WGS sequence"/>
</dbReference>
<keyword evidence="2" id="KW-0472">Membrane</keyword>
<evidence type="ECO:0000313" key="4">
    <source>
        <dbReference type="EMBL" id="SDD01159.1"/>
    </source>
</evidence>
<keyword evidence="4" id="KW-0540">Nuclease</keyword>
<dbReference type="EMBL" id="FNAC01000012">
    <property type="protein sequence ID" value="SDD01159.1"/>
    <property type="molecule type" value="Genomic_DNA"/>
</dbReference>
<evidence type="ECO:0000313" key="5">
    <source>
        <dbReference type="Proteomes" id="UP000199060"/>
    </source>
</evidence>
<name>A0A1G6R969_9BACT</name>
<dbReference type="InterPro" id="IPR000305">
    <property type="entry name" value="GIY-YIG_endonuc"/>
</dbReference>
<dbReference type="GO" id="GO:0004519">
    <property type="term" value="F:endonuclease activity"/>
    <property type="evidence" value="ECO:0007669"/>
    <property type="project" value="UniProtKB-KW"/>
</dbReference>
<keyword evidence="4" id="KW-0378">Hydrolase</keyword>
<dbReference type="InterPro" id="IPR050190">
    <property type="entry name" value="UPF0213_domain"/>
</dbReference>
<accession>A0A1G6R969</accession>
<feature type="domain" description="GIY-YIG" evidence="3">
    <location>
        <begin position="18"/>
        <end position="96"/>
    </location>
</feature>
<dbReference type="AlphaFoldDB" id="A0A1G6R969"/>
<gene>
    <name evidence="4" type="ORF">SAMN04488104_10123</name>
</gene>
<evidence type="ECO:0000256" key="1">
    <source>
        <dbReference type="ARBA" id="ARBA00007435"/>
    </source>
</evidence>
<dbReference type="Pfam" id="PF01541">
    <property type="entry name" value="GIY-YIG"/>
    <property type="match status" value="1"/>
</dbReference>
<keyword evidence="2" id="KW-0812">Transmembrane</keyword>
<dbReference type="CDD" id="cd10449">
    <property type="entry name" value="GIY-YIG_SLX1_like"/>
    <property type="match status" value="1"/>
</dbReference>
<dbReference type="SUPFAM" id="SSF82771">
    <property type="entry name" value="GIY-YIG endonuclease"/>
    <property type="match status" value="1"/>
</dbReference>